<gene>
    <name evidence="2" type="ORF">RINTHH_20440</name>
</gene>
<protein>
    <recommendedName>
        <fullName evidence="1">Aminoglycoside phosphotransferase domain-containing protein</fullName>
    </recommendedName>
</protein>
<dbReference type="InterPro" id="IPR050249">
    <property type="entry name" value="Pseudomonas-type_ThrB"/>
</dbReference>
<feature type="domain" description="Aminoglycoside phosphotransferase" evidence="1">
    <location>
        <begin position="89"/>
        <end position="266"/>
    </location>
</feature>
<dbReference type="PANTHER" id="PTHR21064:SF5">
    <property type="entry name" value="SLR1880 PROTEIN"/>
    <property type="match status" value="1"/>
</dbReference>
<sequence>MNNLIHIASQFKPNGIITDIQELKCGNINRTFLITLDSFIEKCFILQCINTQVFYKPELIVKNMSVFTSHIFQSLQDFPSTNGRRWEIPKMLLTLDSQAYFIDINNSFWRAITFIERAETFDTIQDYNHAYEVGYALGTFHKLTSDLPIDKLVDTLPGFHIISTYLNQFTDVKLQYNRLTQFPEINYCCKFVNDRYTWAHVLERAIIQGDLRLRTIHGDPKVNNIMIDTLTKKSVSIIDLDTIKPGLIHYDIGDCLRSSCNRLGEETQEWKEVSFDTDICQFVLDGYFSIAKDFLTDNDYEYMYDAIRLITFELGLRFFIDYLGYNTYFKVKYPEQNLVRALVQFQLTKSIELQEDIIRKIIQVMR</sequence>
<evidence type="ECO:0000313" key="2">
    <source>
        <dbReference type="EMBL" id="CCH68199.1"/>
    </source>
</evidence>
<dbReference type="PANTHER" id="PTHR21064">
    <property type="entry name" value="AMINOGLYCOSIDE PHOSPHOTRANSFERASE DOMAIN-CONTAINING PROTEIN-RELATED"/>
    <property type="match status" value="1"/>
</dbReference>
<keyword evidence="3" id="KW-1185">Reference proteome</keyword>
<reference evidence="3" key="2">
    <citation type="submission" date="2016-01" db="EMBL/GenBank/DDBJ databases">
        <title>Diatom-associated endosymboitic cyanobacterium lacks core nitrogen metabolism enzymes.</title>
        <authorList>
            <person name="Hilton J.A."/>
            <person name="Foster R.A."/>
            <person name="Tripp H.J."/>
            <person name="Carter B.J."/>
            <person name="Zehr J.P."/>
            <person name="Villareal T.A."/>
        </authorList>
    </citation>
    <scope>NUCLEOTIDE SEQUENCE [LARGE SCALE GENOMIC DNA]</scope>
    <source>
        <strain evidence="3">HH01</strain>
    </source>
</reference>
<dbReference type="RefSeq" id="WP_008235654.1">
    <property type="nucleotide sequence ID" value="NZ_CAIY01000082.1"/>
</dbReference>
<proteinExistence type="predicted"/>
<dbReference type="Pfam" id="PF01636">
    <property type="entry name" value="APH"/>
    <property type="match status" value="1"/>
</dbReference>
<dbReference type="SUPFAM" id="SSF56112">
    <property type="entry name" value="Protein kinase-like (PK-like)"/>
    <property type="match status" value="1"/>
</dbReference>
<organism evidence="2 3">
    <name type="scientific">Richelia intracellularis HH01</name>
    <dbReference type="NCBI Taxonomy" id="1165094"/>
    <lineage>
        <taxon>Bacteria</taxon>
        <taxon>Bacillati</taxon>
        <taxon>Cyanobacteriota</taxon>
        <taxon>Cyanophyceae</taxon>
        <taxon>Nostocales</taxon>
        <taxon>Nostocaceae</taxon>
        <taxon>Richelia</taxon>
    </lineage>
</organism>
<dbReference type="AlphaFoldDB" id="M1WTM6"/>
<dbReference type="Gene3D" id="3.90.1200.10">
    <property type="match status" value="1"/>
</dbReference>
<name>M1WTM6_9NOST</name>
<evidence type="ECO:0000313" key="3">
    <source>
        <dbReference type="Proteomes" id="UP000053051"/>
    </source>
</evidence>
<dbReference type="InterPro" id="IPR011009">
    <property type="entry name" value="Kinase-like_dom_sf"/>
</dbReference>
<reference evidence="2 3" key="1">
    <citation type="submission" date="2012-05" db="EMBL/GenBank/DDBJ databases">
        <authorList>
            <person name="Hilton J."/>
        </authorList>
    </citation>
    <scope>NUCLEOTIDE SEQUENCE [LARGE SCALE GENOMIC DNA]</scope>
    <source>
        <strain evidence="2 3">HH01</strain>
    </source>
</reference>
<dbReference type="EMBL" id="CAIY01000082">
    <property type="protein sequence ID" value="CCH68199.1"/>
    <property type="molecule type" value="Genomic_DNA"/>
</dbReference>
<dbReference type="Proteomes" id="UP000053051">
    <property type="component" value="Unassembled WGS sequence"/>
</dbReference>
<dbReference type="STRING" id="1165094.RINTHH_20440"/>
<dbReference type="OrthoDB" id="526037at2"/>
<accession>M1WTM6</accession>
<evidence type="ECO:0000259" key="1">
    <source>
        <dbReference type="Pfam" id="PF01636"/>
    </source>
</evidence>
<dbReference type="InterPro" id="IPR002575">
    <property type="entry name" value="Aminoglycoside_PTrfase"/>
</dbReference>
<comment type="caution">
    <text evidence="2">The sequence shown here is derived from an EMBL/GenBank/DDBJ whole genome shotgun (WGS) entry which is preliminary data.</text>
</comment>